<dbReference type="SUPFAM" id="SSF56672">
    <property type="entry name" value="DNA/RNA polymerases"/>
    <property type="match status" value="1"/>
</dbReference>
<proteinExistence type="predicted"/>
<dbReference type="Gene3D" id="3.30.70.270">
    <property type="match status" value="1"/>
</dbReference>
<evidence type="ECO:0000313" key="1">
    <source>
        <dbReference type="EMBL" id="WMV09654.1"/>
    </source>
</evidence>
<protein>
    <submittedName>
        <fullName evidence="1">Uncharacterized protein</fullName>
    </submittedName>
</protein>
<dbReference type="EMBL" id="CP133612">
    <property type="protein sequence ID" value="WMV09654.1"/>
    <property type="molecule type" value="Genomic_DNA"/>
</dbReference>
<evidence type="ECO:0000313" key="2">
    <source>
        <dbReference type="Proteomes" id="UP001234989"/>
    </source>
</evidence>
<gene>
    <name evidence="1" type="ORF">MTR67_003039</name>
</gene>
<dbReference type="InterPro" id="IPR043128">
    <property type="entry name" value="Rev_trsase/Diguanyl_cyclase"/>
</dbReference>
<sequence length="129" mass="15013">MYPILPIDDLFNQLRRSGDEHVEQLRMVLQILKDRELYTKFRKCECWLRYVAFLVHIVSSEVLYHLGKVNVVVDDLSRLSMGNITHVKDGKKELVRDVHRLARLGVHLIDSSEGGVIVHMVLNSLVYQM</sequence>
<keyword evidence="2" id="KW-1185">Reference proteome</keyword>
<organism evidence="1 2">
    <name type="scientific">Solanum verrucosum</name>
    <dbReference type="NCBI Taxonomy" id="315347"/>
    <lineage>
        <taxon>Eukaryota</taxon>
        <taxon>Viridiplantae</taxon>
        <taxon>Streptophyta</taxon>
        <taxon>Embryophyta</taxon>
        <taxon>Tracheophyta</taxon>
        <taxon>Spermatophyta</taxon>
        <taxon>Magnoliopsida</taxon>
        <taxon>eudicotyledons</taxon>
        <taxon>Gunneridae</taxon>
        <taxon>Pentapetalae</taxon>
        <taxon>asterids</taxon>
        <taxon>lamiids</taxon>
        <taxon>Solanales</taxon>
        <taxon>Solanaceae</taxon>
        <taxon>Solanoideae</taxon>
        <taxon>Solaneae</taxon>
        <taxon>Solanum</taxon>
    </lineage>
</organism>
<accession>A0AAF0T9B8</accession>
<dbReference type="Proteomes" id="UP001234989">
    <property type="component" value="Chromosome 1"/>
</dbReference>
<name>A0AAF0T9B8_SOLVR</name>
<dbReference type="InterPro" id="IPR043502">
    <property type="entry name" value="DNA/RNA_pol_sf"/>
</dbReference>
<reference evidence="1" key="1">
    <citation type="submission" date="2023-08" db="EMBL/GenBank/DDBJ databases">
        <title>A de novo genome assembly of Solanum verrucosum Schlechtendal, a Mexican diploid species geographically isolated from the other diploid A-genome species in potato relatives.</title>
        <authorList>
            <person name="Hosaka K."/>
        </authorList>
    </citation>
    <scope>NUCLEOTIDE SEQUENCE</scope>
    <source>
        <tissue evidence="1">Young leaves</tissue>
    </source>
</reference>
<dbReference type="AlphaFoldDB" id="A0AAF0T9B8"/>